<evidence type="ECO:0000313" key="1">
    <source>
        <dbReference type="EMBL" id="KYQ93613.1"/>
    </source>
</evidence>
<protein>
    <recommendedName>
        <fullName evidence="3">Polysaccharide lyase-like protein</fullName>
    </recommendedName>
</protein>
<gene>
    <name evidence="1" type="ORF">DLAC_04992</name>
</gene>
<dbReference type="Proteomes" id="UP000076078">
    <property type="component" value="Unassembled WGS sequence"/>
</dbReference>
<dbReference type="InParanoid" id="A0A151ZI19"/>
<dbReference type="InterPro" id="IPR025975">
    <property type="entry name" value="Polysacc_lyase"/>
</dbReference>
<dbReference type="EMBL" id="LODT01000025">
    <property type="protein sequence ID" value="KYQ93613.1"/>
    <property type="molecule type" value="Genomic_DNA"/>
</dbReference>
<sequence length="270" mass="30815">MKLKKFILFIIVFCILFVINIGDATTITVKKILVYVNYETGKLDDGIPKLEATGSNASDAAFMVSPGRNGMYAIGHKVTLGDPGYFSGNHYRSESKTANIPEGRFFRGDNRRYEVSLLLKDWQEWKPGMSESGDIIFQGKLGGGGNPAYLIAAKRNSLVFRMPNNNETVLLLDDFRTFSNQWFDFRIDVAWRDSPTGLIIIYMRIPSIEKDYKLIKEYKNYHTYLPDNPESKIGYSKWGLYRAAQSLEKGDIPTRFIYHDDICILDIDIS</sequence>
<organism evidence="1 2">
    <name type="scientific">Tieghemostelium lacteum</name>
    <name type="common">Slime mold</name>
    <name type="synonym">Dictyostelium lacteum</name>
    <dbReference type="NCBI Taxonomy" id="361077"/>
    <lineage>
        <taxon>Eukaryota</taxon>
        <taxon>Amoebozoa</taxon>
        <taxon>Evosea</taxon>
        <taxon>Eumycetozoa</taxon>
        <taxon>Dictyostelia</taxon>
        <taxon>Dictyosteliales</taxon>
        <taxon>Raperosteliaceae</taxon>
        <taxon>Tieghemostelium</taxon>
    </lineage>
</organism>
<evidence type="ECO:0008006" key="3">
    <source>
        <dbReference type="Google" id="ProtNLM"/>
    </source>
</evidence>
<name>A0A151ZI19_TIELA</name>
<accession>A0A151ZI19</accession>
<proteinExistence type="predicted"/>
<dbReference type="Pfam" id="PF14099">
    <property type="entry name" value="Polysacc_lyase"/>
    <property type="match status" value="1"/>
</dbReference>
<dbReference type="Gene3D" id="2.60.120.200">
    <property type="match status" value="1"/>
</dbReference>
<dbReference type="AlphaFoldDB" id="A0A151ZI19"/>
<reference evidence="1 2" key="1">
    <citation type="submission" date="2015-12" db="EMBL/GenBank/DDBJ databases">
        <title>Dictyostelia acquired genes for synthesis and detection of signals that induce cell-type specialization by lateral gene transfer from prokaryotes.</title>
        <authorList>
            <person name="Gloeckner G."/>
            <person name="Schaap P."/>
        </authorList>
    </citation>
    <scope>NUCLEOTIDE SEQUENCE [LARGE SCALE GENOMIC DNA]</scope>
    <source>
        <strain evidence="1 2">TK</strain>
    </source>
</reference>
<evidence type="ECO:0000313" key="2">
    <source>
        <dbReference type="Proteomes" id="UP000076078"/>
    </source>
</evidence>
<comment type="caution">
    <text evidence="1">The sequence shown here is derived from an EMBL/GenBank/DDBJ whole genome shotgun (WGS) entry which is preliminary data.</text>
</comment>
<keyword evidence="2" id="KW-1185">Reference proteome</keyword>